<dbReference type="InterPro" id="IPR036890">
    <property type="entry name" value="HATPase_C_sf"/>
</dbReference>
<dbReference type="Gene3D" id="1.20.5.1930">
    <property type="match status" value="1"/>
</dbReference>
<feature type="domain" description="Histidine kinase" evidence="11">
    <location>
        <begin position="298"/>
        <end position="388"/>
    </location>
</feature>
<keyword evidence="10" id="KW-0472">Membrane</keyword>
<dbReference type="PANTHER" id="PTHR24421:SF10">
    <property type="entry name" value="NITRATE_NITRITE SENSOR PROTEIN NARQ"/>
    <property type="match status" value="1"/>
</dbReference>
<keyword evidence="6 12" id="KW-0418">Kinase</keyword>
<dbReference type="SUPFAM" id="SSF55874">
    <property type="entry name" value="ATPase domain of HSP90 chaperone/DNA topoisomerase II/histidine kinase"/>
    <property type="match status" value="1"/>
</dbReference>
<keyword evidence="9" id="KW-0175">Coiled coil</keyword>
<comment type="catalytic activity">
    <reaction evidence="1">
        <text>ATP + protein L-histidine = ADP + protein N-phospho-L-histidine.</text>
        <dbReference type="EC" id="2.7.13.3"/>
    </reaction>
</comment>
<dbReference type="InterPro" id="IPR011712">
    <property type="entry name" value="Sig_transdc_His_kin_sub3_dim/P"/>
</dbReference>
<keyword evidence="3" id="KW-0597">Phosphoprotein</keyword>
<name>A0A4R4UUV7_9ACTN</name>
<evidence type="ECO:0000256" key="9">
    <source>
        <dbReference type="SAM" id="Coils"/>
    </source>
</evidence>
<keyword evidence="8" id="KW-0902">Two-component regulatory system</keyword>
<feature type="coiled-coil region" evidence="9">
    <location>
        <begin position="157"/>
        <end position="184"/>
    </location>
</feature>
<keyword evidence="13" id="KW-1185">Reference proteome</keyword>
<evidence type="ECO:0000256" key="7">
    <source>
        <dbReference type="ARBA" id="ARBA00022840"/>
    </source>
</evidence>
<dbReference type="Pfam" id="PF02518">
    <property type="entry name" value="HATPase_c"/>
    <property type="match status" value="1"/>
</dbReference>
<accession>A0A4R4UUV7</accession>
<keyword evidence="7" id="KW-0067">ATP-binding</keyword>
<evidence type="ECO:0000256" key="8">
    <source>
        <dbReference type="ARBA" id="ARBA00023012"/>
    </source>
</evidence>
<dbReference type="AlphaFoldDB" id="A0A4R4UUV7"/>
<dbReference type="PANTHER" id="PTHR24421">
    <property type="entry name" value="NITRATE/NITRITE SENSOR PROTEIN NARX-RELATED"/>
    <property type="match status" value="1"/>
</dbReference>
<dbReference type="EC" id="2.7.13.3" evidence="2"/>
<dbReference type="InterPro" id="IPR050482">
    <property type="entry name" value="Sensor_HK_TwoCompSys"/>
</dbReference>
<dbReference type="Pfam" id="PF23539">
    <property type="entry name" value="DUF7134"/>
    <property type="match status" value="1"/>
</dbReference>
<keyword evidence="10" id="KW-1133">Transmembrane helix</keyword>
<feature type="transmembrane region" description="Helical" evidence="10">
    <location>
        <begin position="75"/>
        <end position="96"/>
    </location>
</feature>
<dbReference type="GO" id="GO:0016020">
    <property type="term" value="C:membrane"/>
    <property type="evidence" value="ECO:0007669"/>
    <property type="project" value="InterPro"/>
</dbReference>
<keyword evidence="5" id="KW-0547">Nucleotide-binding</keyword>
<dbReference type="GO" id="GO:0005524">
    <property type="term" value="F:ATP binding"/>
    <property type="evidence" value="ECO:0007669"/>
    <property type="project" value="UniProtKB-KW"/>
</dbReference>
<dbReference type="EMBL" id="SMKO01000188">
    <property type="protein sequence ID" value="TDC93322.1"/>
    <property type="molecule type" value="Genomic_DNA"/>
</dbReference>
<evidence type="ECO:0000313" key="12">
    <source>
        <dbReference type="EMBL" id="TDC93322.1"/>
    </source>
</evidence>
<organism evidence="12 13">
    <name type="scientific">Nonomuraea deserti</name>
    <dbReference type="NCBI Taxonomy" id="1848322"/>
    <lineage>
        <taxon>Bacteria</taxon>
        <taxon>Bacillati</taxon>
        <taxon>Actinomycetota</taxon>
        <taxon>Actinomycetes</taxon>
        <taxon>Streptosporangiales</taxon>
        <taxon>Streptosporangiaceae</taxon>
        <taxon>Nonomuraea</taxon>
    </lineage>
</organism>
<dbReference type="SMART" id="SM00387">
    <property type="entry name" value="HATPase_c"/>
    <property type="match status" value="1"/>
</dbReference>
<protein>
    <recommendedName>
        <fullName evidence="2">histidine kinase</fullName>
        <ecNumber evidence="2">2.7.13.3</ecNumber>
    </recommendedName>
</protein>
<evidence type="ECO:0000256" key="10">
    <source>
        <dbReference type="SAM" id="Phobius"/>
    </source>
</evidence>
<evidence type="ECO:0000256" key="2">
    <source>
        <dbReference type="ARBA" id="ARBA00012438"/>
    </source>
</evidence>
<dbReference type="InterPro" id="IPR005467">
    <property type="entry name" value="His_kinase_dom"/>
</dbReference>
<dbReference type="InterPro" id="IPR055558">
    <property type="entry name" value="DUF7134"/>
</dbReference>
<keyword evidence="10" id="KW-0812">Transmembrane</keyword>
<evidence type="ECO:0000256" key="4">
    <source>
        <dbReference type="ARBA" id="ARBA00022679"/>
    </source>
</evidence>
<feature type="transmembrane region" description="Helical" evidence="10">
    <location>
        <begin position="12"/>
        <end position="32"/>
    </location>
</feature>
<dbReference type="InterPro" id="IPR003594">
    <property type="entry name" value="HATPase_dom"/>
</dbReference>
<dbReference type="Gene3D" id="3.30.565.10">
    <property type="entry name" value="Histidine kinase-like ATPase, C-terminal domain"/>
    <property type="match status" value="1"/>
</dbReference>
<reference evidence="12 13" key="1">
    <citation type="submission" date="2019-03" db="EMBL/GenBank/DDBJ databases">
        <title>Draft genome sequences of novel Actinobacteria.</title>
        <authorList>
            <person name="Sahin N."/>
            <person name="Ay H."/>
            <person name="Saygin H."/>
        </authorList>
    </citation>
    <scope>NUCLEOTIDE SEQUENCE [LARGE SCALE GENOMIC DNA]</scope>
    <source>
        <strain evidence="12 13">KC310</strain>
    </source>
</reference>
<dbReference type="CDD" id="cd16917">
    <property type="entry name" value="HATPase_UhpB-NarQ-NarX-like"/>
    <property type="match status" value="1"/>
</dbReference>
<dbReference type="GO" id="GO:0046983">
    <property type="term" value="F:protein dimerization activity"/>
    <property type="evidence" value="ECO:0007669"/>
    <property type="project" value="InterPro"/>
</dbReference>
<gene>
    <name evidence="12" type="ORF">E1292_40960</name>
</gene>
<proteinExistence type="predicted"/>
<evidence type="ECO:0000256" key="6">
    <source>
        <dbReference type="ARBA" id="ARBA00022777"/>
    </source>
</evidence>
<evidence type="ECO:0000256" key="1">
    <source>
        <dbReference type="ARBA" id="ARBA00000085"/>
    </source>
</evidence>
<sequence>MVTWARTHPRVVDGAVAAAVFVINVPVQAAYVPGHLPRYPVALLVSAGLCLPYVYRRDRPVASFAATALVSLAQWGLGVIPAWANVMLFAGLYTVAASHDRRVSVAAAAVVELGAVLAALRWGGHPLEMAFQVFTATIFIVSVWMWGHTIGTRRAYVAGLRERAEQLERDRDNQARIAAAAERARIAREMHDIVSHSLSLIVVQANGAAHCMHSRPESAQRALTAISDIGQNALAEMRHMLEVLRDGTPDRDPYAPQPGLAQLQRLVEDVRRSGLPVKLTVHGEPRDLPSGIDLAAYRTVQEALTNTRKHAGSAVNTAQVWLRYGDDALELRITDDGRGVTAPSEQSSAGGHGLVGIRERVAAYGGSVRCGPAAGGGFEVVVTLPAQAGTPYVHAGSGRVARSSADVTNPPTT</sequence>
<feature type="transmembrane region" description="Helical" evidence="10">
    <location>
        <begin position="103"/>
        <end position="123"/>
    </location>
</feature>
<evidence type="ECO:0000259" key="11">
    <source>
        <dbReference type="PROSITE" id="PS50109"/>
    </source>
</evidence>
<dbReference type="Proteomes" id="UP000295258">
    <property type="component" value="Unassembled WGS sequence"/>
</dbReference>
<comment type="caution">
    <text evidence="12">The sequence shown here is derived from an EMBL/GenBank/DDBJ whole genome shotgun (WGS) entry which is preliminary data.</text>
</comment>
<evidence type="ECO:0000256" key="5">
    <source>
        <dbReference type="ARBA" id="ARBA00022741"/>
    </source>
</evidence>
<feature type="transmembrane region" description="Helical" evidence="10">
    <location>
        <begin position="129"/>
        <end position="147"/>
    </location>
</feature>
<dbReference type="PROSITE" id="PS50109">
    <property type="entry name" value="HIS_KIN"/>
    <property type="match status" value="1"/>
</dbReference>
<evidence type="ECO:0000256" key="3">
    <source>
        <dbReference type="ARBA" id="ARBA00022553"/>
    </source>
</evidence>
<dbReference type="Pfam" id="PF07730">
    <property type="entry name" value="HisKA_3"/>
    <property type="match status" value="1"/>
</dbReference>
<dbReference type="GO" id="GO:0000155">
    <property type="term" value="F:phosphorelay sensor kinase activity"/>
    <property type="evidence" value="ECO:0007669"/>
    <property type="project" value="InterPro"/>
</dbReference>
<evidence type="ECO:0000313" key="13">
    <source>
        <dbReference type="Proteomes" id="UP000295258"/>
    </source>
</evidence>
<keyword evidence="4" id="KW-0808">Transferase</keyword>